<keyword evidence="1" id="KW-1133">Transmembrane helix</keyword>
<reference evidence="2 3" key="1">
    <citation type="submission" date="2011-11" db="EMBL/GenBank/DDBJ databases">
        <title>Whole genome shotgun sequence of Gordonia araii NBRC 100433.</title>
        <authorList>
            <person name="Yoshida Y."/>
            <person name="Hosoyama A."/>
            <person name="Tsuchikane K."/>
            <person name="Katsumata H."/>
            <person name="Yamazaki S."/>
            <person name="Fujita N."/>
        </authorList>
    </citation>
    <scope>NUCLEOTIDE SEQUENCE [LARGE SCALE GENOMIC DNA]</scope>
    <source>
        <strain evidence="2 3">NBRC 100433</strain>
    </source>
</reference>
<sequence length="222" mass="23269">MSEPVILAPGPSDRPLPSGHVASPWRANVLVAAQAVRFVVGVAVVSSIAALVWAFVAPMPTGVVVRRGYAAVPNEQMTRYFDGIAWFALGLLVLGAVAGTAFWWSARTWRGPLGVLVLAATTVFCSGLAIEVALTTLRTRLPDPLTLDAGQTFLHAPNLWMTAPADGAVGAPGILLILMPTMALLGYFFHALFADSPALDADSAFDDDDADGYRAAGDPLVV</sequence>
<keyword evidence="1" id="KW-0812">Transmembrane</keyword>
<name>G7H2Q5_9ACTN</name>
<evidence type="ECO:0000256" key="1">
    <source>
        <dbReference type="SAM" id="Phobius"/>
    </source>
</evidence>
<feature type="transmembrane region" description="Helical" evidence="1">
    <location>
        <begin position="169"/>
        <end position="189"/>
    </location>
</feature>
<proteinExistence type="predicted"/>
<dbReference type="InterPro" id="IPR021213">
    <property type="entry name" value="DUF2567"/>
</dbReference>
<dbReference type="Pfam" id="PF10821">
    <property type="entry name" value="DUF2567"/>
    <property type="match status" value="1"/>
</dbReference>
<evidence type="ECO:0000313" key="3">
    <source>
        <dbReference type="Proteomes" id="UP000035088"/>
    </source>
</evidence>
<keyword evidence="3" id="KW-1185">Reference proteome</keyword>
<organism evidence="2 3">
    <name type="scientific">Gordonia araii NBRC 100433</name>
    <dbReference type="NCBI Taxonomy" id="1073574"/>
    <lineage>
        <taxon>Bacteria</taxon>
        <taxon>Bacillati</taxon>
        <taxon>Actinomycetota</taxon>
        <taxon>Actinomycetes</taxon>
        <taxon>Mycobacteriales</taxon>
        <taxon>Gordoniaceae</taxon>
        <taxon>Gordonia</taxon>
    </lineage>
</organism>
<comment type="caution">
    <text evidence="2">The sequence shown here is derived from an EMBL/GenBank/DDBJ whole genome shotgun (WGS) entry which is preliminary data.</text>
</comment>
<dbReference type="Proteomes" id="UP000035088">
    <property type="component" value="Unassembled WGS sequence"/>
</dbReference>
<feature type="transmembrane region" description="Helical" evidence="1">
    <location>
        <begin position="35"/>
        <end position="56"/>
    </location>
</feature>
<dbReference type="RefSeq" id="WP_007322205.1">
    <property type="nucleotide sequence ID" value="NZ_BAEE01000052.1"/>
</dbReference>
<dbReference type="EMBL" id="BAEE01000052">
    <property type="protein sequence ID" value="GAB10130.1"/>
    <property type="molecule type" value="Genomic_DNA"/>
</dbReference>
<dbReference type="AlphaFoldDB" id="G7H2Q5"/>
<evidence type="ECO:0008006" key="4">
    <source>
        <dbReference type="Google" id="ProtNLM"/>
    </source>
</evidence>
<dbReference type="OrthoDB" id="4377053at2"/>
<protein>
    <recommendedName>
        <fullName evidence="4">DUF2567 domain-containing protein</fullName>
    </recommendedName>
</protein>
<accession>G7H2Q5</accession>
<dbReference type="STRING" id="1073574.GOARA_052_00290"/>
<keyword evidence="1" id="KW-0472">Membrane</keyword>
<feature type="transmembrane region" description="Helical" evidence="1">
    <location>
        <begin position="113"/>
        <end position="134"/>
    </location>
</feature>
<feature type="transmembrane region" description="Helical" evidence="1">
    <location>
        <begin position="84"/>
        <end position="106"/>
    </location>
</feature>
<gene>
    <name evidence="2" type="ORF">GOARA_052_00290</name>
</gene>
<evidence type="ECO:0000313" key="2">
    <source>
        <dbReference type="EMBL" id="GAB10130.1"/>
    </source>
</evidence>